<dbReference type="AlphaFoldDB" id="A0A3S3B7V4"/>
<dbReference type="InterPro" id="IPR039708">
    <property type="entry name" value="MT1774/Rv1733c-like"/>
</dbReference>
<organism evidence="2 3">
    <name type="scientific">Rhodococcus xishaensis</name>
    <dbReference type="NCBI Taxonomy" id="2487364"/>
    <lineage>
        <taxon>Bacteria</taxon>
        <taxon>Bacillati</taxon>
        <taxon>Actinomycetota</taxon>
        <taxon>Actinomycetes</taxon>
        <taxon>Mycobacteriales</taxon>
        <taxon>Nocardiaceae</taxon>
        <taxon>Rhodococcus</taxon>
    </lineage>
</organism>
<evidence type="ECO:0000313" key="3">
    <source>
        <dbReference type="Proteomes" id="UP000283479"/>
    </source>
</evidence>
<protein>
    <recommendedName>
        <fullName evidence="4">Transmembrane protein</fullName>
    </recommendedName>
</protein>
<comment type="caution">
    <text evidence="2">The sequence shown here is derived from an EMBL/GenBank/DDBJ whole genome shotgun (WGS) entry which is preliminary data.</text>
</comment>
<sequence>MAMADMNISVARLWRLAPWSGNPLMRPSDRLESLSILFVALVLAMLVPLAGAVGTSTYSGLSDASRQVSQTNRQVPAVLLGDAPSPQARGTGMYDRARAEWSVDGTPRTGLIHVDGEIQVGRTVDIWIDPEGNYTEAPSTGAENAFGAVGAALMFWAFGSAGCVLVLLAVHSLANRYRLRCWQREWDTVGQTRGWSLN</sequence>
<accession>A0A3S3B7V4</accession>
<proteinExistence type="predicted"/>
<reference evidence="2 3" key="1">
    <citation type="submission" date="2018-11" db="EMBL/GenBank/DDBJ databases">
        <title>Rhodococcus spongicola sp. nov. and Rhodococcus xishaensis sp. nov. from marine sponges.</title>
        <authorList>
            <person name="Li L."/>
            <person name="Lin H.W."/>
        </authorList>
    </citation>
    <scope>NUCLEOTIDE SEQUENCE [LARGE SCALE GENOMIC DNA]</scope>
    <source>
        <strain evidence="2 3">LHW51113</strain>
    </source>
</reference>
<dbReference type="EMBL" id="RKLO01000001">
    <property type="protein sequence ID" value="RVW05199.1"/>
    <property type="molecule type" value="Genomic_DNA"/>
</dbReference>
<keyword evidence="1" id="KW-1133">Transmembrane helix</keyword>
<dbReference type="PANTHER" id="PTHR42305">
    <property type="entry name" value="MEMBRANE PROTEIN RV1733C-RELATED"/>
    <property type="match status" value="1"/>
</dbReference>
<keyword evidence="3" id="KW-1185">Reference proteome</keyword>
<evidence type="ECO:0000313" key="2">
    <source>
        <dbReference type="EMBL" id="RVW05199.1"/>
    </source>
</evidence>
<feature type="transmembrane region" description="Helical" evidence="1">
    <location>
        <begin position="145"/>
        <end position="170"/>
    </location>
</feature>
<evidence type="ECO:0008006" key="4">
    <source>
        <dbReference type="Google" id="ProtNLM"/>
    </source>
</evidence>
<dbReference type="PANTHER" id="PTHR42305:SF1">
    <property type="entry name" value="MEMBRANE PROTEIN RV1733C-RELATED"/>
    <property type="match status" value="1"/>
</dbReference>
<name>A0A3S3B7V4_9NOCA</name>
<gene>
    <name evidence="2" type="ORF">EGT50_00760</name>
</gene>
<dbReference type="Proteomes" id="UP000283479">
    <property type="component" value="Unassembled WGS sequence"/>
</dbReference>
<keyword evidence="1" id="KW-0472">Membrane</keyword>
<evidence type="ECO:0000256" key="1">
    <source>
        <dbReference type="SAM" id="Phobius"/>
    </source>
</evidence>
<keyword evidence="1" id="KW-0812">Transmembrane</keyword>